<accession>A0A319DB52</accession>
<dbReference type="EMBL" id="KZ825868">
    <property type="protein sequence ID" value="PYH94625.1"/>
    <property type="molecule type" value="Genomic_DNA"/>
</dbReference>
<dbReference type="OrthoDB" id="6500128at2759"/>
<dbReference type="PANTHER" id="PTHR24223">
    <property type="entry name" value="ATP-BINDING CASSETTE SUB-FAMILY C"/>
    <property type="match status" value="1"/>
</dbReference>
<dbReference type="AlphaFoldDB" id="A0A319DB52"/>
<dbReference type="PROSITE" id="PS00211">
    <property type="entry name" value="ABC_TRANSPORTER_1"/>
    <property type="match status" value="1"/>
</dbReference>
<evidence type="ECO:0000256" key="1">
    <source>
        <dbReference type="ARBA" id="ARBA00004141"/>
    </source>
</evidence>
<dbReference type="Proteomes" id="UP000247810">
    <property type="component" value="Unassembled WGS sequence"/>
</dbReference>
<sequence>MQASLTLNLLQSGKSAFLRATIGEMNLLTGSFRNDIQDCAYCDQSSWLQNEPIQTNIIGSDQVFDGELYKNVLWACDLEHDLSEIPEWDQAKVGSNGVSLSGGQKQRISMARALYARKELFILDDSFSALDPRTEENIAQRLLRPNGMMRANGQTVIVASNRATSEGLLPYADFIIFLNDNGIIQAQGSPEELAPLFTTHAKGMDLREDECFATNEITMLTSDPPSQIEKGKKTEKSEDKAELPKVSTFFSKFPTVWLQWWLDADPYKMTHSYAKYIGIYSLFQGASLIFTLLASFQQLRIVMPKTSRYFHSRLLKATMRFSQDMQLIDWNLPITFLNAAEVPLPTFSLHFRVFSSSYLLSRGSIFGLHGKFVLWTLRLKALSSLTSLKLSTVYTPFRPYCQRFMVQRWLNLVLDMVAAGVAILVVGLAIKFRTRSTLVGLALVNVISLNETLQLLILQWAVMEISLGSITRLEEFTAQAQAEKSPERQNEPAFPNIGRPWPPHGSIEYKNITARYQENGPNVLKSIPAGSKVGICGRTGSGKSTLISALFQMIDIKGGSIIIDGVDTASLHPEMLRSHLIGISQQSYIMPGISLRDNLGLGCPGLLNDSQLITALERVHLWDTVSERGGLSAVLDNDTLSAGQSQLLSCAQALLRPGSVVVLDEPASNLTSETADLIQRVVLEEFRERTVIVIMHQIEKLLDFDVLVVVVLEDGRVAEMGQPHELQEGEGLFRKLLDASRGRA</sequence>
<reference evidence="10 11" key="1">
    <citation type="submission" date="2018-02" db="EMBL/GenBank/DDBJ databases">
        <title>The genomes of Aspergillus section Nigri reveals drivers in fungal speciation.</title>
        <authorList>
            <consortium name="DOE Joint Genome Institute"/>
            <person name="Vesth T.C."/>
            <person name="Nybo J."/>
            <person name="Theobald S."/>
            <person name="Brandl J."/>
            <person name="Frisvad J.C."/>
            <person name="Nielsen K.F."/>
            <person name="Lyhne E.K."/>
            <person name="Kogle M.E."/>
            <person name="Kuo A."/>
            <person name="Riley R."/>
            <person name="Clum A."/>
            <person name="Nolan M."/>
            <person name="Lipzen A."/>
            <person name="Salamov A."/>
            <person name="Henrissat B."/>
            <person name="Wiebenga A."/>
            <person name="De vries R.P."/>
            <person name="Grigoriev I.V."/>
            <person name="Mortensen U.H."/>
            <person name="Andersen M.R."/>
            <person name="Baker S.E."/>
        </authorList>
    </citation>
    <scope>NUCLEOTIDE SEQUENCE [LARGE SCALE GENOMIC DNA]</scope>
    <source>
        <strain evidence="10 11">CBS 707.79</strain>
    </source>
</reference>
<evidence type="ECO:0000256" key="4">
    <source>
        <dbReference type="ARBA" id="ARBA00022840"/>
    </source>
</evidence>
<gene>
    <name evidence="10" type="ORF">BO71DRAFT_429834</name>
</gene>
<keyword evidence="11" id="KW-1185">Reference proteome</keyword>
<dbReference type="InterPro" id="IPR017871">
    <property type="entry name" value="ABC_transporter-like_CS"/>
</dbReference>
<evidence type="ECO:0000256" key="6">
    <source>
        <dbReference type="ARBA" id="ARBA00023136"/>
    </source>
</evidence>
<protein>
    <submittedName>
        <fullName evidence="10">P-loop containing nucleoside triphosphate hydrolase protein</fullName>
    </submittedName>
</protein>
<keyword evidence="3" id="KW-0547">Nucleotide-binding</keyword>
<dbReference type="SUPFAM" id="SSF90123">
    <property type="entry name" value="ABC transporter transmembrane region"/>
    <property type="match status" value="1"/>
</dbReference>
<dbReference type="InterPro" id="IPR003439">
    <property type="entry name" value="ABC_transporter-like_ATP-bd"/>
</dbReference>
<dbReference type="GO" id="GO:0042626">
    <property type="term" value="F:ATPase-coupled transmembrane transporter activity"/>
    <property type="evidence" value="ECO:0007669"/>
    <property type="project" value="TreeGrafter"/>
</dbReference>
<evidence type="ECO:0000256" key="8">
    <source>
        <dbReference type="SAM" id="Phobius"/>
    </source>
</evidence>
<feature type="transmembrane region" description="Helical" evidence="8">
    <location>
        <begin position="276"/>
        <end position="296"/>
    </location>
</feature>
<dbReference type="InterPro" id="IPR003593">
    <property type="entry name" value="AAA+_ATPase"/>
</dbReference>
<evidence type="ECO:0000256" key="7">
    <source>
        <dbReference type="SAM" id="MobiDB-lite"/>
    </source>
</evidence>
<organism evidence="10 11">
    <name type="scientific">Aspergillus ellipticus CBS 707.79</name>
    <dbReference type="NCBI Taxonomy" id="1448320"/>
    <lineage>
        <taxon>Eukaryota</taxon>
        <taxon>Fungi</taxon>
        <taxon>Dikarya</taxon>
        <taxon>Ascomycota</taxon>
        <taxon>Pezizomycotina</taxon>
        <taxon>Eurotiomycetes</taxon>
        <taxon>Eurotiomycetidae</taxon>
        <taxon>Eurotiales</taxon>
        <taxon>Aspergillaceae</taxon>
        <taxon>Aspergillus</taxon>
        <taxon>Aspergillus subgen. Circumdati</taxon>
    </lineage>
</organism>
<dbReference type="Gene3D" id="3.40.50.300">
    <property type="entry name" value="P-loop containing nucleotide triphosphate hydrolases"/>
    <property type="match status" value="2"/>
</dbReference>
<feature type="domain" description="ABC transporter" evidence="9">
    <location>
        <begin position="1"/>
        <end position="206"/>
    </location>
</feature>
<dbReference type="InterPro" id="IPR036640">
    <property type="entry name" value="ABC1_TM_sf"/>
</dbReference>
<dbReference type="SUPFAM" id="SSF52540">
    <property type="entry name" value="P-loop containing nucleoside triphosphate hydrolases"/>
    <property type="match status" value="2"/>
</dbReference>
<comment type="subcellular location">
    <subcellularLocation>
        <location evidence="1">Membrane</location>
        <topology evidence="1">Multi-pass membrane protein</topology>
    </subcellularLocation>
</comment>
<evidence type="ECO:0000256" key="3">
    <source>
        <dbReference type="ARBA" id="ARBA00022741"/>
    </source>
</evidence>
<dbReference type="SMART" id="SM00382">
    <property type="entry name" value="AAA"/>
    <property type="match status" value="2"/>
</dbReference>
<dbReference type="STRING" id="1448320.A0A319DB52"/>
<keyword evidence="6 8" id="KW-0472">Membrane</keyword>
<dbReference type="VEuPathDB" id="FungiDB:BO71DRAFT_429834"/>
<evidence type="ECO:0000313" key="11">
    <source>
        <dbReference type="Proteomes" id="UP000247810"/>
    </source>
</evidence>
<evidence type="ECO:0000313" key="10">
    <source>
        <dbReference type="EMBL" id="PYH94625.1"/>
    </source>
</evidence>
<dbReference type="GO" id="GO:0005524">
    <property type="term" value="F:ATP binding"/>
    <property type="evidence" value="ECO:0007669"/>
    <property type="project" value="UniProtKB-KW"/>
</dbReference>
<dbReference type="GO" id="GO:0016020">
    <property type="term" value="C:membrane"/>
    <property type="evidence" value="ECO:0007669"/>
    <property type="project" value="UniProtKB-SubCell"/>
</dbReference>
<dbReference type="Pfam" id="PF00005">
    <property type="entry name" value="ABC_tran"/>
    <property type="match status" value="2"/>
</dbReference>
<feature type="region of interest" description="Disordered" evidence="7">
    <location>
        <begin position="480"/>
        <end position="502"/>
    </location>
</feature>
<name>A0A319DB52_9EURO</name>
<evidence type="ECO:0000259" key="9">
    <source>
        <dbReference type="PROSITE" id="PS50893"/>
    </source>
</evidence>
<evidence type="ECO:0000256" key="2">
    <source>
        <dbReference type="ARBA" id="ARBA00022692"/>
    </source>
</evidence>
<feature type="transmembrane region" description="Helical" evidence="8">
    <location>
        <begin position="412"/>
        <end position="432"/>
    </location>
</feature>
<dbReference type="InterPro" id="IPR027417">
    <property type="entry name" value="P-loop_NTPase"/>
</dbReference>
<dbReference type="PANTHER" id="PTHR24223:SF399">
    <property type="entry name" value="ABC TRANSPORTER ATNG"/>
    <property type="match status" value="1"/>
</dbReference>
<keyword evidence="4" id="KW-0067">ATP-binding</keyword>
<dbReference type="InterPro" id="IPR050173">
    <property type="entry name" value="ABC_transporter_C-like"/>
</dbReference>
<dbReference type="GO" id="GO:0016887">
    <property type="term" value="F:ATP hydrolysis activity"/>
    <property type="evidence" value="ECO:0007669"/>
    <property type="project" value="InterPro"/>
</dbReference>
<keyword evidence="5 8" id="KW-1133">Transmembrane helix</keyword>
<keyword evidence="10" id="KW-0378">Hydrolase</keyword>
<dbReference type="PROSITE" id="PS50893">
    <property type="entry name" value="ABC_TRANSPORTER_2"/>
    <property type="match status" value="2"/>
</dbReference>
<feature type="domain" description="ABC transporter" evidence="9">
    <location>
        <begin position="507"/>
        <end position="739"/>
    </location>
</feature>
<proteinExistence type="predicted"/>
<evidence type="ECO:0000256" key="5">
    <source>
        <dbReference type="ARBA" id="ARBA00022989"/>
    </source>
</evidence>
<keyword evidence="2 8" id="KW-0812">Transmembrane</keyword>